<dbReference type="KEGG" id="ani:ANIA_11667"/>
<evidence type="ECO:0000313" key="2">
    <source>
        <dbReference type="Proteomes" id="UP000000560"/>
    </source>
</evidence>
<gene>
    <name evidence="1" type="ORF">ANIA_11667</name>
</gene>
<name>C8V2Z8_EMENI</name>
<accession>C8V2Z8</accession>
<dbReference type="RefSeq" id="XP_050467196.1">
    <property type="nucleotide sequence ID" value="XM_050611143.1"/>
</dbReference>
<protein>
    <submittedName>
        <fullName evidence="1">Uncharacterized protein</fullName>
    </submittedName>
</protein>
<evidence type="ECO:0000313" key="1">
    <source>
        <dbReference type="EMBL" id="CBF71731.1"/>
    </source>
</evidence>
<sequence>MTRKTGASSKRDPKGERKGGLILNLARLALLCLELGIRQCKTYQLVSENKTEGMTLGYANNNDDQENAGSDERELLWHARV</sequence>
<dbReference type="EMBL" id="BN001301">
    <property type="protein sequence ID" value="CBF71731.1"/>
    <property type="molecule type" value="Genomic_DNA"/>
</dbReference>
<dbReference type="GeneID" id="74897211"/>
<proteinExistence type="predicted"/>
<keyword evidence="2" id="KW-1185">Reference proteome</keyword>
<dbReference type="Proteomes" id="UP000000560">
    <property type="component" value="Chromosome I"/>
</dbReference>
<organism evidence="1 2">
    <name type="scientific">Emericella nidulans (strain FGSC A4 / ATCC 38163 / CBS 112.46 / NRRL 194 / M139)</name>
    <name type="common">Aspergillus nidulans</name>
    <dbReference type="NCBI Taxonomy" id="227321"/>
    <lineage>
        <taxon>Eukaryota</taxon>
        <taxon>Fungi</taxon>
        <taxon>Dikarya</taxon>
        <taxon>Ascomycota</taxon>
        <taxon>Pezizomycotina</taxon>
        <taxon>Eurotiomycetes</taxon>
        <taxon>Eurotiomycetidae</taxon>
        <taxon>Eurotiales</taxon>
        <taxon>Aspergillaceae</taxon>
        <taxon>Aspergillus</taxon>
        <taxon>Aspergillus subgen. Nidulantes</taxon>
    </lineage>
</organism>
<reference evidence="2" key="2">
    <citation type="journal article" date="2009" name="Fungal Genet. Biol.">
        <title>The 2008 update of the Aspergillus nidulans genome annotation: a community effort.</title>
        <authorList>
            <person name="Wortman J.R."/>
            <person name="Gilsenan J.M."/>
            <person name="Joardar V."/>
            <person name="Deegan J."/>
            <person name="Clutterbuck J."/>
            <person name="Andersen M.R."/>
            <person name="Archer D."/>
            <person name="Bencina M."/>
            <person name="Braus G."/>
            <person name="Coutinho P."/>
            <person name="von Dohren H."/>
            <person name="Doonan J."/>
            <person name="Driessen A.J."/>
            <person name="Durek P."/>
            <person name="Espeso E."/>
            <person name="Fekete E."/>
            <person name="Flipphi M."/>
            <person name="Estrada C.G."/>
            <person name="Geysens S."/>
            <person name="Goldman G."/>
            <person name="de Groot P.W."/>
            <person name="Hansen K."/>
            <person name="Harris S.D."/>
            <person name="Heinekamp T."/>
            <person name="Helmstaedt K."/>
            <person name="Henrissat B."/>
            <person name="Hofmann G."/>
            <person name="Homan T."/>
            <person name="Horio T."/>
            <person name="Horiuchi H."/>
            <person name="James S."/>
            <person name="Jones M."/>
            <person name="Karaffa L."/>
            <person name="Karanyi Z."/>
            <person name="Kato M."/>
            <person name="Keller N."/>
            <person name="Kelly D.E."/>
            <person name="Kiel J.A."/>
            <person name="Kim J.M."/>
            <person name="van der Klei I.J."/>
            <person name="Klis F.M."/>
            <person name="Kovalchuk A."/>
            <person name="Krasevec N."/>
            <person name="Kubicek C.P."/>
            <person name="Liu B."/>
            <person name="Maccabe A."/>
            <person name="Meyer V."/>
            <person name="Mirabito P."/>
            <person name="Miskei M."/>
            <person name="Mos M."/>
            <person name="Mullins J."/>
            <person name="Nelson D.R."/>
            <person name="Nielsen J."/>
            <person name="Oakley B.R."/>
            <person name="Osmani S.A."/>
            <person name="Pakula T."/>
            <person name="Paszewski A."/>
            <person name="Paulsen I."/>
            <person name="Pilsyk S."/>
            <person name="Pocsi I."/>
            <person name="Punt P.J."/>
            <person name="Ram A.F."/>
            <person name="Ren Q."/>
            <person name="Robellet X."/>
            <person name="Robson G."/>
            <person name="Seiboth B."/>
            <person name="van Solingen P."/>
            <person name="Specht T."/>
            <person name="Sun J."/>
            <person name="Taheri-Talesh N."/>
            <person name="Takeshita N."/>
            <person name="Ussery D."/>
            <person name="vanKuyk P.A."/>
            <person name="Visser H."/>
            <person name="van de Vondervoort P.J."/>
            <person name="de Vries R.P."/>
            <person name="Walton J."/>
            <person name="Xiang X."/>
            <person name="Xiong Y."/>
            <person name="Zeng A.P."/>
            <person name="Brandt B.W."/>
            <person name="Cornell M.J."/>
            <person name="van den Hondel C.A."/>
            <person name="Visser J."/>
            <person name="Oliver S.G."/>
            <person name="Turner G."/>
        </authorList>
    </citation>
    <scope>GENOME REANNOTATION</scope>
    <source>
        <strain evidence="2">FGSC A4 / ATCC 38163 / CBS 112.46 / NRRL 194 / M139</strain>
    </source>
</reference>
<dbReference type="HOGENOM" id="CLU_2573867_0_0_1"/>
<dbReference type="AlphaFoldDB" id="C8V2Z8"/>
<dbReference type="InParanoid" id="C8V2Z8"/>
<reference evidence="2" key="1">
    <citation type="journal article" date="2005" name="Nature">
        <title>Sequencing of Aspergillus nidulans and comparative analysis with A. fumigatus and A. oryzae.</title>
        <authorList>
            <person name="Galagan J.E."/>
            <person name="Calvo S.E."/>
            <person name="Cuomo C."/>
            <person name="Ma L.J."/>
            <person name="Wortman J.R."/>
            <person name="Batzoglou S."/>
            <person name="Lee S.I."/>
            <person name="Basturkmen M."/>
            <person name="Spevak C.C."/>
            <person name="Clutterbuck J."/>
            <person name="Kapitonov V."/>
            <person name="Jurka J."/>
            <person name="Scazzocchio C."/>
            <person name="Farman M."/>
            <person name="Butler J."/>
            <person name="Purcell S."/>
            <person name="Harris S."/>
            <person name="Braus G.H."/>
            <person name="Draht O."/>
            <person name="Busch S."/>
            <person name="D'Enfert C."/>
            <person name="Bouchier C."/>
            <person name="Goldman G.H."/>
            <person name="Bell-Pedersen D."/>
            <person name="Griffiths-Jones S."/>
            <person name="Doonan J.H."/>
            <person name="Yu J."/>
            <person name="Vienken K."/>
            <person name="Pain A."/>
            <person name="Freitag M."/>
            <person name="Selker E.U."/>
            <person name="Archer D.B."/>
            <person name="Penalva M.A."/>
            <person name="Oakley B.R."/>
            <person name="Momany M."/>
            <person name="Tanaka T."/>
            <person name="Kumagai T."/>
            <person name="Asai K."/>
            <person name="Machida M."/>
            <person name="Nierman W.C."/>
            <person name="Denning D.W."/>
            <person name="Caddick M."/>
            <person name="Hynes M."/>
            <person name="Paoletti M."/>
            <person name="Fischer R."/>
            <person name="Miller B."/>
            <person name="Dyer P."/>
            <person name="Sachs M.S."/>
            <person name="Osmani S.A."/>
            <person name="Birren B.W."/>
        </authorList>
    </citation>
    <scope>NUCLEOTIDE SEQUENCE [LARGE SCALE GENOMIC DNA]</scope>
    <source>
        <strain evidence="2">FGSC A4 / ATCC 38163 / CBS 112.46 / NRRL 194 / M139</strain>
    </source>
</reference>